<organism evidence="1 2">
    <name type="scientific">Candidatus Manganitrophus noduliformans</name>
    <dbReference type="NCBI Taxonomy" id="2606439"/>
    <lineage>
        <taxon>Bacteria</taxon>
        <taxon>Pseudomonadati</taxon>
        <taxon>Nitrospirota</taxon>
        <taxon>Nitrospiria</taxon>
        <taxon>Candidatus Troglogloeales</taxon>
        <taxon>Candidatus Manganitrophaceae</taxon>
        <taxon>Candidatus Manganitrophus</taxon>
    </lineage>
</organism>
<sequence>MRKVVFILVSIITGCVTSEWNTRVERISNYHNELASSGIPEAVKQIKYWERVKEEFPEHNETLTGYIELLTTFAERGKGGKFLSEDQALANGFAQRFWDIAYARYELREESNRYSTRDNGRALMEASGMFLQMQQQQQRSYDDLNRSIRESGPINCYTKQWHPDGIIHTTCD</sequence>
<dbReference type="EMBL" id="VTOW01000001">
    <property type="protein sequence ID" value="NKE69836.1"/>
    <property type="molecule type" value="Genomic_DNA"/>
</dbReference>
<evidence type="ECO:0000313" key="1">
    <source>
        <dbReference type="EMBL" id="NKE69836.1"/>
    </source>
</evidence>
<protein>
    <recommendedName>
        <fullName evidence="3">Lipoprotein</fullName>
    </recommendedName>
</protein>
<name>A0A7X6I9M7_9BACT</name>
<dbReference type="PROSITE" id="PS51257">
    <property type="entry name" value="PROKAR_LIPOPROTEIN"/>
    <property type="match status" value="1"/>
</dbReference>
<evidence type="ECO:0008006" key="3">
    <source>
        <dbReference type="Google" id="ProtNLM"/>
    </source>
</evidence>
<comment type="caution">
    <text evidence="1">The sequence shown here is derived from an EMBL/GenBank/DDBJ whole genome shotgun (WGS) entry which is preliminary data.</text>
</comment>
<dbReference type="AlphaFoldDB" id="A0A7X6I9M7"/>
<dbReference type="RefSeq" id="WP_168058117.1">
    <property type="nucleotide sequence ID" value="NZ_VTOW01000001.1"/>
</dbReference>
<accession>A0A7X6I9M7</accession>
<evidence type="ECO:0000313" key="2">
    <source>
        <dbReference type="Proteomes" id="UP000534783"/>
    </source>
</evidence>
<dbReference type="Proteomes" id="UP000534783">
    <property type="component" value="Unassembled WGS sequence"/>
</dbReference>
<proteinExistence type="predicted"/>
<reference evidence="1 2" key="1">
    <citation type="journal article" date="2020" name="Nature">
        <title>Bacterial chemolithoautotrophy via manganese oxidation.</title>
        <authorList>
            <person name="Yu H."/>
            <person name="Leadbetter J.R."/>
        </authorList>
    </citation>
    <scope>NUCLEOTIDE SEQUENCE [LARGE SCALE GENOMIC DNA]</scope>
    <source>
        <strain evidence="1 2">Mn-1</strain>
    </source>
</reference>
<keyword evidence="2" id="KW-1185">Reference proteome</keyword>
<gene>
    <name evidence="1" type="ORF">MNODULE_03625</name>
</gene>